<dbReference type="OrthoDB" id="5319888at2"/>
<evidence type="ECO:0000313" key="5">
    <source>
        <dbReference type="Proteomes" id="UP000250369"/>
    </source>
</evidence>
<dbReference type="EMBL" id="QMFB01000016">
    <property type="protein sequence ID" value="RAV18648.1"/>
    <property type="molecule type" value="Genomic_DNA"/>
</dbReference>
<dbReference type="InterPro" id="IPR050832">
    <property type="entry name" value="Bact_Acetyltransf"/>
</dbReference>
<dbReference type="PANTHER" id="PTHR43877">
    <property type="entry name" value="AMINOALKYLPHOSPHONATE N-ACETYLTRANSFERASE-RELATED-RELATED"/>
    <property type="match status" value="1"/>
</dbReference>
<keyword evidence="5" id="KW-1185">Reference proteome</keyword>
<dbReference type="Proteomes" id="UP000250369">
    <property type="component" value="Unassembled WGS sequence"/>
</dbReference>
<dbReference type="GO" id="GO:0016747">
    <property type="term" value="F:acyltransferase activity, transferring groups other than amino-acyl groups"/>
    <property type="evidence" value="ECO:0007669"/>
    <property type="project" value="InterPro"/>
</dbReference>
<dbReference type="InterPro" id="IPR016181">
    <property type="entry name" value="Acyl_CoA_acyltransferase"/>
</dbReference>
<keyword evidence="1 4" id="KW-0808">Transferase</keyword>
<sequence>MIRQAVKADAEQIMPLLHSAIGSIASSLAGTENEQEALEILKDFYLSSGNRISFENIIVDEREGRIAGMLVAYHGSEAEALDRPFLERISRVQGIRDYKIEREAGEDEYYLDAVAVHEDFQGRGIAKALMSAFESKARALGHPTVSLIVEENNERAHSIYVKQGYDHTGELTVYGHRYLRMTKLVLNID</sequence>
<dbReference type="InterPro" id="IPR000182">
    <property type="entry name" value="GNAT_dom"/>
</dbReference>
<reference evidence="4 5" key="1">
    <citation type="journal article" date="2009" name="Int. J. Syst. Evol. Microbiol.">
        <title>Paenibacillus contaminans sp. nov., isolated from a contaminated laboratory plate.</title>
        <authorList>
            <person name="Chou J.H."/>
            <person name="Lee J.H."/>
            <person name="Lin M.C."/>
            <person name="Chang P.S."/>
            <person name="Arun A.B."/>
            <person name="Young C.C."/>
            <person name="Chen W.M."/>
        </authorList>
    </citation>
    <scope>NUCLEOTIDE SEQUENCE [LARGE SCALE GENOMIC DNA]</scope>
    <source>
        <strain evidence="4 5">CKOBP-6</strain>
    </source>
</reference>
<organism evidence="4 5">
    <name type="scientific">Paenibacillus contaminans</name>
    <dbReference type="NCBI Taxonomy" id="450362"/>
    <lineage>
        <taxon>Bacteria</taxon>
        <taxon>Bacillati</taxon>
        <taxon>Bacillota</taxon>
        <taxon>Bacilli</taxon>
        <taxon>Bacillales</taxon>
        <taxon>Paenibacillaceae</taxon>
        <taxon>Paenibacillus</taxon>
    </lineage>
</organism>
<proteinExistence type="predicted"/>
<protein>
    <submittedName>
        <fullName evidence="4">GNAT family N-acetyltransferase</fullName>
    </submittedName>
</protein>
<gene>
    <name evidence="4" type="ORF">DQG23_25460</name>
</gene>
<dbReference type="SUPFAM" id="SSF55729">
    <property type="entry name" value="Acyl-CoA N-acyltransferases (Nat)"/>
    <property type="match status" value="1"/>
</dbReference>
<evidence type="ECO:0000259" key="3">
    <source>
        <dbReference type="PROSITE" id="PS51186"/>
    </source>
</evidence>
<dbReference type="CDD" id="cd04301">
    <property type="entry name" value="NAT_SF"/>
    <property type="match status" value="1"/>
</dbReference>
<dbReference type="AlphaFoldDB" id="A0A329MG68"/>
<keyword evidence="2" id="KW-0012">Acyltransferase</keyword>
<dbReference type="Gene3D" id="3.40.630.30">
    <property type="match status" value="1"/>
</dbReference>
<evidence type="ECO:0000313" key="4">
    <source>
        <dbReference type="EMBL" id="RAV18648.1"/>
    </source>
</evidence>
<feature type="domain" description="N-acetyltransferase" evidence="3">
    <location>
        <begin position="1"/>
        <end position="186"/>
    </location>
</feature>
<evidence type="ECO:0000256" key="2">
    <source>
        <dbReference type="ARBA" id="ARBA00023315"/>
    </source>
</evidence>
<dbReference type="RefSeq" id="WP_113033836.1">
    <property type="nucleotide sequence ID" value="NZ_QMFB01000016.1"/>
</dbReference>
<name>A0A329MG68_9BACL</name>
<comment type="caution">
    <text evidence="4">The sequence shown here is derived from an EMBL/GenBank/DDBJ whole genome shotgun (WGS) entry which is preliminary data.</text>
</comment>
<accession>A0A329MG68</accession>
<evidence type="ECO:0000256" key="1">
    <source>
        <dbReference type="ARBA" id="ARBA00022679"/>
    </source>
</evidence>
<dbReference type="PROSITE" id="PS51186">
    <property type="entry name" value="GNAT"/>
    <property type="match status" value="1"/>
</dbReference>
<dbReference type="Pfam" id="PF00583">
    <property type="entry name" value="Acetyltransf_1"/>
    <property type="match status" value="1"/>
</dbReference>